<dbReference type="PANTHER" id="PTHR31118">
    <property type="entry name" value="CYCLASE-LIKE PROTEIN 2"/>
    <property type="match status" value="1"/>
</dbReference>
<evidence type="ECO:0008006" key="9">
    <source>
        <dbReference type="Google" id="ProtNLM"/>
    </source>
</evidence>
<accession>A0A0F9MJU5</accession>
<dbReference type="PANTHER" id="PTHR31118:SF12">
    <property type="entry name" value="CYCLASE-LIKE PROTEIN 2"/>
    <property type="match status" value="1"/>
</dbReference>
<comment type="subunit">
    <text evidence="3">Homodimer.</text>
</comment>
<dbReference type="GO" id="GO:0019441">
    <property type="term" value="P:L-tryptophan catabolic process to kynurenine"/>
    <property type="evidence" value="ECO:0007669"/>
    <property type="project" value="InterPro"/>
</dbReference>
<evidence type="ECO:0000256" key="1">
    <source>
        <dbReference type="ARBA" id="ARBA00001947"/>
    </source>
</evidence>
<protein>
    <recommendedName>
        <fullName evidence="9">Cyclase family protein</fullName>
    </recommendedName>
</protein>
<evidence type="ECO:0000313" key="8">
    <source>
        <dbReference type="EMBL" id="KKN07585.1"/>
    </source>
</evidence>
<evidence type="ECO:0000256" key="6">
    <source>
        <dbReference type="ARBA" id="ARBA00022833"/>
    </source>
</evidence>
<dbReference type="GO" id="GO:0046872">
    <property type="term" value="F:metal ion binding"/>
    <property type="evidence" value="ECO:0007669"/>
    <property type="project" value="UniProtKB-KW"/>
</dbReference>
<dbReference type="FunFam" id="3.50.30.50:FF:000001">
    <property type="entry name" value="Kynurenine formamidase"/>
    <property type="match status" value="1"/>
</dbReference>
<evidence type="ECO:0000256" key="5">
    <source>
        <dbReference type="ARBA" id="ARBA00022801"/>
    </source>
</evidence>
<dbReference type="EMBL" id="LAZR01004553">
    <property type="protein sequence ID" value="KKN07585.1"/>
    <property type="molecule type" value="Genomic_DNA"/>
</dbReference>
<evidence type="ECO:0000256" key="2">
    <source>
        <dbReference type="ARBA" id="ARBA00005023"/>
    </source>
</evidence>
<keyword evidence="7" id="KW-0823">Tryptophan catabolism</keyword>
<gene>
    <name evidence="8" type="ORF">LCGC14_1065510</name>
</gene>
<dbReference type="SUPFAM" id="SSF102198">
    <property type="entry name" value="Putative cyclase"/>
    <property type="match status" value="1"/>
</dbReference>
<dbReference type="InterPro" id="IPR037175">
    <property type="entry name" value="KFase_sf"/>
</dbReference>
<organism evidence="8">
    <name type="scientific">marine sediment metagenome</name>
    <dbReference type="NCBI Taxonomy" id="412755"/>
    <lineage>
        <taxon>unclassified sequences</taxon>
        <taxon>metagenomes</taxon>
        <taxon>ecological metagenomes</taxon>
    </lineage>
</organism>
<dbReference type="GO" id="GO:0004061">
    <property type="term" value="F:arylformamidase activity"/>
    <property type="evidence" value="ECO:0007669"/>
    <property type="project" value="InterPro"/>
</dbReference>
<proteinExistence type="predicted"/>
<dbReference type="InterPro" id="IPR007325">
    <property type="entry name" value="KFase/CYL"/>
</dbReference>
<reference evidence="8" key="1">
    <citation type="journal article" date="2015" name="Nature">
        <title>Complex archaea that bridge the gap between prokaryotes and eukaryotes.</title>
        <authorList>
            <person name="Spang A."/>
            <person name="Saw J.H."/>
            <person name="Jorgensen S.L."/>
            <person name="Zaremba-Niedzwiedzka K."/>
            <person name="Martijn J."/>
            <person name="Lind A.E."/>
            <person name="van Eijk R."/>
            <person name="Schleper C."/>
            <person name="Guy L."/>
            <person name="Ettema T.J."/>
        </authorList>
    </citation>
    <scope>NUCLEOTIDE SEQUENCE</scope>
</reference>
<keyword evidence="5" id="KW-0378">Hydrolase</keyword>
<comment type="pathway">
    <text evidence="2">Amino-acid degradation.</text>
</comment>
<name>A0A0F9MJU5_9ZZZZ</name>
<keyword evidence="6" id="KW-0862">Zinc</keyword>
<evidence type="ECO:0000256" key="4">
    <source>
        <dbReference type="ARBA" id="ARBA00022723"/>
    </source>
</evidence>
<dbReference type="AlphaFoldDB" id="A0A0F9MJU5"/>
<evidence type="ECO:0000256" key="3">
    <source>
        <dbReference type="ARBA" id="ARBA00011738"/>
    </source>
</evidence>
<sequence>MGNIFDISVTLKPDMVTYPGDAPFEKQVYSSLDEGKNANLSRFSLGSHTGTHIDYPLHFLKDGQNSSDLELENVVGDALVLDATDAAKAVDAEILKNAWPSHDVDRVLLRTANSTNALFEKERFDTDFIYLGISGAQFLAEKKVKTVGVDYLSVEKYKSYDHAVHKFLLSQSITVIEGLDLFKVSAGQYFLACLPLKIANSDGTPARAILIKK</sequence>
<keyword evidence="4" id="KW-0479">Metal-binding</keyword>
<comment type="cofactor">
    <cofactor evidence="1">
        <name>Zn(2+)</name>
        <dbReference type="ChEBI" id="CHEBI:29105"/>
    </cofactor>
</comment>
<dbReference type="Pfam" id="PF04199">
    <property type="entry name" value="Cyclase"/>
    <property type="match status" value="1"/>
</dbReference>
<evidence type="ECO:0000256" key="7">
    <source>
        <dbReference type="ARBA" id="ARBA00023079"/>
    </source>
</evidence>
<comment type="caution">
    <text evidence="8">The sequence shown here is derived from an EMBL/GenBank/DDBJ whole genome shotgun (WGS) entry which is preliminary data.</text>
</comment>
<dbReference type="Gene3D" id="3.50.30.50">
    <property type="entry name" value="Putative cyclase"/>
    <property type="match status" value="1"/>
</dbReference>